<dbReference type="AlphaFoldDB" id="A0AAE1M844"/>
<feature type="binding site" evidence="8">
    <location>
        <position position="43"/>
    </location>
    <ligand>
        <name>ATP</name>
        <dbReference type="ChEBI" id="CHEBI:30616"/>
    </ligand>
</feature>
<dbReference type="SMART" id="SM00220">
    <property type="entry name" value="S_TKc"/>
    <property type="match status" value="1"/>
</dbReference>
<reference evidence="11" key="1">
    <citation type="submission" date="2023-10" db="EMBL/GenBank/DDBJ databases">
        <title>Chromosome-level genome of the transformable northern wattle, Acacia crassicarpa.</title>
        <authorList>
            <person name="Massaro I."/>
            <person name="Sinha N.R."/>
            <person name="Poethig S."/>
            <person name="Leichty A.R."/>
        </authorList>
    </citation>
    <scope>NUCLEOTIDE SEQUENCE</scope>
    <source>
        <strain evidence="11">Acra3RX</strain>
        <tissue evidence="11">Leaf</tissue>
    </source>
</reference>
<proteinExistence type="inferred from homology"/>
<evidence type="ECO:0000256" key="3">
    <source>
        <dbReference type="ARBA" id="ARBA00022679"/>
    </source>
</evidence>
<dbReference type="PROSITE" id="PS00107">
    <property type="entry name" value="PROTEIN_KINASE_ATP"/>
    <property type="match status" value="1"/>
</dbReference>
<keyword evidence="5" id="KW-0418">Kinase</keyword>
<dbReference type="PANTHER" id="PTHR43895:SF160">
    <property type="entry name" value="CBL-INTERACTING SERINE_THREONINE-PROTEIN KINASE 14"/>
    <property type="match status" value="1"/>
</dbReference>
<evidence type="ECO:0000256" key="9">
    <source>
        <dbReference type="RuleBase" id="RU000304"/>
    </source>
</evidence>
<evidence type="ECO:0000313" key="12">
    <source>
        <dbReference type="Proteomes" id="UP001293593"/>
    </source>
</evidence>
<keyword evidence="6 8" id="KW-0067">ATP-binding</keyword>
<keyword evidence="4 8" id="KW-0547">Nucleotide-binding</keyword>
<comment type="function">
    <text evidence="7">CIPK serine-threonine protein kinases interact with CBL proteins. Binding of a CBL protein to the regulatory NAF domain of CIPK protein lead to the activation of the kinase in a calcium-dependent manner.</text>
</comment>
<name>A0AAE1M844_9FABA</name>
<dbReference type="PANTHER" id="PTHR43895">
    <property type="entry name" value="CALCIUM/CALMODULIN-DEPENDENT PROTEIN KINASE KINASE-RELATED"/>
    <property type="match status" value="1"/>
</dbReference>
<dbReference type="EMBL" id="JAWXYG010000013">
    <property type="protein sequence ID" value="KAK4255384.1"/>
    <property type="molecule type" value="Genomic_DNA"/>
</dbReference>
<sequence length="231" mass="26359">MREEELEGVLFGKYEIRRLLGSGAFAKVYEAHNLLTKKRVAVKVVSKRGMTEQFQTEISTMRRLKHPHIVELYEVLATETKFFLIMELVIGGELHHKFVNDGPFSDDQLRRWFRQLISAIQHCHSHGVCHRDLKLDNILLDQNLSIKVSDFGLSATRSNVRWDGKLQAVCGTPPYMAPEMLNGKGYDGDKVDVWQCGVVHAHIQGYTVHRPRIGEFPLARFASPVVGYPSF</sequence>
<dbReference type="InterPro" id="IPR017441">
    <property type="entry name" value="Protein_kinase_ATP_BS"/>
</dbReference>
<organism evidence="11 12">
    <name type="scientific">Acacia crassicarpa</name>
    <name type="common">northern wattle</name>
    <dbReference type="NCBI Taxonomy" id="499986"/>
    <lineage>
        <taxon>Eukaryota</taxon>
        <taxon>Viridiplantae</taxon>
        <taxon>Streptophyta</taxon>
        <taxon>Embryophyta</taxon>
        <taxon>Tracheophyta</taxon>
        <taxon>Spermatophyta</taxon>
        <taxon>Magnoliopsida</taxon>
        <taxon>eudicotyledons</taxon>
        <taxon>Gunneridae</taxon>
        <taxon>Pentapetalae</taxon>
        <taxon>rosids</taxon>
        <taxon>fabids</taxon>
        <taxon>Fabales</taxon>
        <taxon>Fabaceae</taxon>
        <taxon>Caesalpinioideae</taxon>
        <taxon>mimosoid clade</taxon>
        <taxon>Acacieae</taxon>
        <taxon>Acacia</taxon>
    </lineage>
</organism>
<evidence type="ECO:0000313" key="11">
    <source>
        <dbReference type="EMBL" id="KAK4255384.1"/>
    </source>
</evidence>
<evidence type="ECO:0000256" key="7">
    <source>
        <dbReference type="ARBA" id="ARBA00058225"/>
    </source>
</evidence>
<dbReference type="PROSITE" id="PS50011">
    <property type="entry name" value="PROTEIN_KINASE_DOM"/>
    <property type="match status" value="1"/>
</dbReference>
<dbReference type="PROSITE" id="PS00108">
    <property type="entry name" value="PROTEIN_KINASE_ST"/>
    <property type="match status" value="1"/>
</dbReference>
<gene>
    <name evidence="11" type="ORF">QN277_008391</name>
</gene>
<feature type="domain" description="Protein kinase" evidence="10">
    <location>
        <begin position="14"/>
        <end position="231"/>
    </location>
</feature>
<dbReference type="FunFam" id="3.30.200.20:FF:000042">
    <property type="entry name" value="Aurora kinase A"/>
    <property type="match status" value="1"/>
</dbReference>
<dbReference type="Pfam" id="PF00069">
    <property type="entry name" value="Pkinase"/>
    <property type="match status" value="1"/>
</dbReference>
<evidence type="ECO:0000256" key="4">
    <source>
        <dbReference type="ARBA" id="ARBA00022741"/>
    </source>
</evidence>
<evidence type="ECO:0000256" key="8">
    <source>
        <dbReference type="PROSITE-ProRule" id="PRU10141"/>
    </source>
</evidence>
<evidence type="ECO:0000256" key="1">
    <source>
        <dbReference type="ARBA" id="ARBA00006234"/>
    </source>
</evidence>
<keyword evidence="12" id="KW-1185">Reference proteome</keyword>
<comment type="similarity">
    <text evidence="1">Belongs to the protein kinase superfamily. CAMK Ser/Thr protein kinase family. SNF1 subfamily.</text>
</comment>
<keyword evidence="3" id="KW-0808">Transferase</keyword>
<dbReference type="InterPro" id="IPR000719">
    <property type="entry name" value="Prot_kinase_dom"/>
</dbReference>
<evidence type="ECO:0000256" key="6">
    <source>
        <dbReference type="ARBA" id="ARBA00022840"/>
    </source>
</evidence>
<accession>A0AAE1M844</accession>
<dbReference type="Proteomes" id="UP001293593">
    <property type="component" value="Unassembled WGS sequence"/>
</dbReference>
<protein>
    <recommendedName>
        <fullName evidence="10">Protein kinase domain-containing protein</fullName>
    </recommendedName>
</protein>
<comment type="caution">
    <text evidence="11">The sequence shown here is derived from an EMBL/GenBank/DDBJ whole genome shotgun (WGS) entry which is preliminary data.</text>
</comment>
<evidence type="ECO:0000256" key="2">
    <source>
        <dbReference type="ARBA" id="ARBA00022527"/>
    </source>
</evidence>
<dbReference type="GO" id="GO:0005524">
    <property type="term" value="F:ATP binding"/>
    <property type="evidence" value="ECO:0007669"/>
    <property type="project" value="UniProtKB-UniRule"/>
</dbReference>
<keyword evidence="2 9" id="KW-0723">Serine/threonine-protein kinase</keyword>
<dbReference type="GO" id="GO:0007165">
    <property type="term" value="P:signal transduction"/>
    <property type="evidence" value="ECO:0007669"/>
    <property type="project" value="TreeGrafter"/>
</dbReference>
<dbReference type="InterPro" id="IPR011009">
    <property type="entry name" value="Kinase-like_dom_sf"/>
</dbReference>
<evidence type="ECO:0000256" key="5">
    <source>
        <dbReference type="ARBA" id="ARBA00022777"/>
    </source>
</evidence>
<dbReference type="InterPro" id="IPR008271">
    <property type="entry name" value="Ser/Thr_kinase_AS"/>
</dbReference>
<dbReference type="FunFam" id="1.10.510.10:FF:000571">
    <property type="entry name" value="Maternal embryonic leucine zipper kinase"/>
    <property type="match status" value="1"/>
</dbReference>
<dbReference type="SUPFAM" id="SSF56112">
    <property type="entry name" value="Protein kinase-like (PK-like)"/>
    <property type="match status" value="1"/>
</dbReference>
<dbReference type="GO" id="GO:0004674">
    <property type="term" value="F:protein serine/threonine kinase activity"/>
    <property type="evidence" value="ECO:0007669"/>
    <property type="project" value="UniProtKB-KW"/>
</dbReference>
<dbReference type="Gene3D" id="1.10.510.10">
    <property type="entry name" value="Transferase(Phosphotransferase) domain 1"/>
    <property type="match status" value="1"/>
</dbReference>
<evidence type="ECO:0000259" key="10">
    <source>
        <dbReference type="PROSITE" id="PS50011"/>
    </source>
</evidence>